<evidence type="ECO:0000313" key="1">
    <source>
        <dbReference type="EMBL" id="CAG8813466.1"/>
    </source>
</evidence>
<dbReference type="AlphaFoldDB" id="A0A9N9K8J3"/>
<reference evidence="1" key="1">
    <citation type="submission" date="2021-06" db="EMBL/GenBank/DDBJ databases">
        <authorList>
            <person name="Kallberg Y."/>
            <person name="Tangrot J."/>
            <person name="Rosling A."/>
        </authorList>
    </citation>
    <scope>NUCLEOTIDE SEQUENCE</scope>
    <source>
        <strain evidence="1">IN212</strain>
    </source>
</reference>
<name>A0A9N9K8J3_9GLOM</name>
<feature type="non-terminal residue" evidence="1">
    <location>
        <position position="1"/>
    </location>
</feature>
<proteinExistence type="predicted"/>
<dbReference type="Proteomes" id="UP000789396">
    <property type="component" value="Unassembled WGS sequence"/>
</dbReference>
<accession>A0A9N9K8J3</accession>
<dbReference type="EMBL" id="CAJVPZ010088508">
    <property type="protein sequence ID" value="CAG8813466.1"/>
    <property type="molecule type" value="Genomic_DNA"/>
</dbReference>
<gene>
    <name evidence="1" type="ORF">RFULGI_LOCUS19007</name>
</gene>
<feature type="non-terminal residue" evidence="1">
    <location>
        <position position="122"/>
    </location>
</feature>
<comment type="caution">
    <text evidence="1">The sequence shown here is derived from an EMBL/GenBank/DDBJ whole genome shotgun (WGS) entry which is preliminary data.</text>
</comment>
<sequence length="122" mass="13921">LISQEEAMSYIPLFIEYPPDTSTCISSINVGGLWPAKISSWDSFFDDVIQYKFDQEPKFERPQFVDKGLEIVVEPNVGTAMEVNIFRILNILAGSYYKFSKQKDSDLKSYDPSIGNCKPDYT</sequence>
<evidence type="ECO:0000313" key="2">
    <source>
        <dbReference type="Proteomes" id="UP000789396"/>
    </source>
</evidence>
<organism evidence="1 2">
    <name type="scientific">Racocetra fulgida</name>
    <dbReference type="NCBI Taxonomy" id="60492"/>
    <lineage>
        <taxon>Eukaryota</taxon>
        <taxon>Fungi</taxon>
        <taxon>Fungi incertae sedis</taxon>
        <taxon>Mucoromycota</taxon>
        <taxon>Glomeromycotina</taxon>
        <taxon>Glomeromycetes</taxon>
        <taxon>Diversisporales</taxon>
        <taxon>Gigasporaceae</taxon>
        <taxon>Racocetra</taxon>
    </lineage>
</organism>
<dbReference type="OrthoDB" id="2156052at2759"/>
<keyword evidence="2" id="KW-1185">Reference proteome</keyword>
<protein>
    <submittedName>
        <fullName evidence="1">6393_t:CDS:1</fullName>
    </submittedName>
</protein>